<sequence length="423" mass="48026">MTLSIIILLLIAARSVVITNQQSDWIDPHDMNNGKDFFRDNTEFVRPTQAQCETKLPSDCPPTLSLSHYKRLISLILNLVKLDEASSYSGRLTLRLSTADYKFLLGFIRESGDVENVVLLRKIEQVMSRVMTKSRWEHAADLLVTWTDSLYFNFFNRTTAITATCMLVLVISYKLLKASFTIWLVMKCLILLGWIVDFGFRWMSLIQDAEINQMADMKRYESVPPYCDPSKMNWFQYLTYTISSDSECRRYHHTMHRNVFYDVAPLQVMSNQLGIIVYTPAIYMGKAVGTFVSGMLDSLPWGVNVILLPVLLLFTLVLICIILSFCTETSFGLNLAYLIQFHFGNRQREAIGDMLSGRNLSAILNIAQRNMIEDVSPQTVNDQKTEPCSCRDSTVGEVEPKSPETKPSEALPPLMPDAAEGGE</sequence>
<dbReference type="GO" id="GO:0005254">
    <property type="term" value="F:chloride channel activity"/>
    <property type="evidence" value="ECO:0007669"/>
    <property type="project" value="TreeGrafter"/>
</dbReference>
<evidence type="ECO:0000256" key="5">
    <source>
        <dbReference type="ARBA" id="ARBA00022989"/>
    </source>
</evidence>
<evidence type="ECO:0000256" key="2">
    <source>
        <dbReference type="ARBA" id="ARBA00005944"/>
    </source>
</evidence>
<keyword evidence="5 8" id="KW-1133">Transmembrane helix</keyword>
<dbReference type="PANTHER" id="PTHR34093:SF1">
    <property type="entry name" value="CHLORIDE CHANNEL CLIC-LIKE PROTEIN 1"/>
    <property type="match status" value="1"/>
</dbReference>
<protein>
    <recommendedName>
        <fullName evidence="3">Chloride channel CLIC-like protein 1</fullName>
    </recommendedName>
</protein>
<feature type="chain" id="PRO_5012440452" description="Chloride channel CLIC-like protein 1" evidence="9">
    <location>
        <begin position="16"/>
        <end position="423"/>
    </location>
</feature>
<evidence type="ECO:0000313" key="10">
    <source>
        <dbReference type="EMBL" id="JAV51563.1"/>
    </source>
</evidence>
<dbReference type="GO" id="GO:0005783">
    <property type="term" value="C:endoplasmic reticulum"/>
    <property type="evidence" value="ECO:0007669"/>
    <property type="project" value="TreeGrafter"/>
</dbReference>
<keyword evidence="4 8" id="KW-0812">Transmembrane</keyword>
<evidence type="ECO:0000256" key="8">
    <source>
        <dbReference type="SAM" id="Phobius"/>
    </source>
</evidence>
<comment type="similarity">
    <text evidence="2">Belongs to the chloride channel MCLC family.</text>
</comment>
<evidence type="ECO:0000256" key="3">
    <source>
        <dbReference type="ARBA" id="ARBA00015571"/>
    </source>
</evidence>
<keyword evidence="6 8" id="KW-0472">Membrane</keyword>
<feature type="compositionally biased region" description="Basic and acidic residues" evidence="7">
    <location>
        <begin position="398"/>
        <end position="407"/>
    </location>
</feature>
<organism evidence="10">
    <name type="scientific">Photinus pyralis</name>
    <name type="common">Common eastern firefly</name>
    <name type="synonym">Lampyris pyralis</name>
    <dbReference type="NCBI Taxonomy" id="7054"/>
    <lineage>
        <taxon>Eukaryota</taxon>
        <taxon>Metazoa</taxon>
        <taxon>Ecdysozoa</taxon>
        <taxon>Arthropoda</taxon>
        <taxon>Hexapoda</taxon>
        <taxon>Insecta</taxon>
        <taxon>Pterygota</taxon>
        <taxon>Neoptera</taxon>
        <taxon>Endopterygota</taxon>
        <taxon>Coleoptera</taxon>
        <taxon>Polyphaga</taxon>
        <taxon>Elateriformia</taxon>
        <taxon>Elateroidea</taxon>
        <taxon>Lampyridae</taxon>
        <taxon>Lampyrinae</taxon>
        <taxon>Photinus</taxon>
    </lineage>
</organism>
<dbReference type="Pfam" id="PF05934">
    <property type="entry name" value="MCLC"/>
    <property type="match status" value="1"/>
</dbReference>
<feature type="region of interest" description="Disordered" evidence="7">
    <location>
        <begin position="376"/>
        <end position="423"/>
    </location>
</feature>
<accession>A0A1Y1JRJ0</accession>
<feature type="transmembrane region" description="Helical" evidence="8">
    <location>
        <begin position="180"/>
        <end position="200"/>
    </location>
</feature>
<dbReference type="EMBL" id="GEZM01103095">
    <property type="protein sequence ID" value="JAV51563.1"/>
    <property type="molecule type" value="Transcribed_RNA"/>
</dbReference>
<reference evidence="10" key="1">
    <citation type="journal article" date="2016" name="Sci. Rep.">
        <title>Molecular characterization of firefly nuptial gifts: a multi-omics approach sheds light on postcopulatory sexual selection.</title>
        <authorList>
            <person name="Al-Wathiqui N."/>
            <person name="Fallon T.R."/>
            <person name="South A."/>
            <person name="Weng J.K."/>
            <person name="Lewis S.M."/>
        </authorList>
    </citation>
    <scope>NUCLEOTIDE SEQUENCE</scope>
</reference>
<evidence type="ECO:0000256" key="1">
    <source>
        <dbReference type="ARBA" id="ARBA00004141"/>
    </source>
</evidence>
<feature type="signal peptide" evidence="9">
    <location>
        <begin position="1"/>
        <end position="15"/>
    </location>
</feature>
<name>A0A1Y1JRJ0_PHOPY</name>
<dbReference type="GO" id="GO:0016020">
    <property type="term" value="C:membrane"/>
    <property type="evidence" value="ECO:0007669"/>
    <property type="project" value="UniProtKB-SubCell"/>
</dbReference>
<dbReference type="PANTHER" id="PTHR34093">
    <property type="entry name" value="CHLORIDE CHANNEL CLIC-LIKE PROTEIN 1"/>
    <property type="match status" value="1"/>
</dbReference>
<dbReference type="AlphaFoldDB" id="A0A1Y1JRJ0"/>
<evidence type="ECO:0000256" key="7">
    <source>
        <dbReference type="SAM" id="MobiDB-lite"/>
    </source>
</evidence>
<feature type="transmembrane region" description="Helical" evidence="8">
    <location>
        <begin position="301"/>
        <end position="325"/>
    </location>
</feature>
<keyword evidence="9" id="KW-0732">Signal</keyword>
<evidence type="ECO:0000256" key="6">
    <source>
        <dbReference type="ARBA" id="ARBA00023136"/>
    </source>
</evidence>
<comment type="subcellular location">
    <subcellularLocation>
        <location evidence="1">Membrane</location>
        <topology evidence="1">Multi-pass membrane protein</topology>
    </subcellularLocation>
</comment>
<evidence type="ECO:0000256" key="4">
    <source>
        <dbReference type="ARBA" id="ARBA00022692"/>
    </source>
</evidence>
<dbReference type="InterPro" id="IPR009231">
    <property type="entry name" value="Chloride_chnl_CLIC-like"/>
</dbReference>
<evidence type="ECO:0000256" key="9">
    <source>
        <dbReference type="SAM" id="SignalP"/>
    </source>
</evidence>
<proteinExistence type="inferred from homology"/>